<reference evidence="1 2" key="1">
    <citation type="submission" date="2016-11" db="EMBL/GenBank/DDBJ databases">
        <title>Mixed transmission modes and dynamic genome evolution in an obligate animal-bacterial symbiosis.</title>
        <authorList>
            <person name="Russell S.L."/>
            <person name="Corbett-Detig R.B."/>
            <person name="Cavanaugh C.M."/>
        </authorList>
    </citation>
    <scope>NUCLEOTIDE SEQUENCE [LARGE SCALE GENOMIC DNA]</scope>
    <source>
        <strain evidence="1">Sp-SM6</strain>
    </source>
</reference>
<comment type="caution">
    <text evidence="1">The sequence shown here is derived from an EMBL/GenBank/DDBJ whole genome shotgun (WGS) entry which is preliminary data.</text>
</comment>
<dbReference type="GO" id="GO:0016226">
    <property type="term" value="P:iron-sulfur cluster assembly"/>
    <property type="evidence" value="ECO:0007669"/>
    <property type="project" value="TreeGrafter"/>
</dbReference>
<organism evidence="1 2">
    <name type="scientific">Solemya elarraichensis gill symbiont</name>
    <dbReference type="NCBI Taxonomy" id="1918949"/>
    <lineage>
        <taxon>Bacteria</taxon>
        <taxon>Pseudomonadati</taxon>
        <taxon>Pseudomonadota</taxon>
        <taxon>Gammaproteobacteria</taxon>
        <taxon>sulfur-oxidizing symbionts</taxon>
    </lineage>
</organism>
<dbReference type="Gene3D" id="2.40.30.160">
    <property type="match status" value="1"/>
</dbReference>
<evidence type="ECO:0000313" key="2">
    <source>
        <dbReference type="Proteomes" id="UP000190198"/>
    </source>
</evidence>
<accession>A0A1T2LBQ6</accession>
<gene>
    <name evidence="1" type="ORF">BOW52_02900</name>
</gene>
<dbReference type="RefSeq" id="WP_078476360.1">
    <property type="nucleotide sequence ID" value="NZ_MPRK01000031.1"/>
</dbReference>
<dbReference type="AlphaFoldDB" id="A0A1T2LBQ6"/>
<dbReference type="PANTHER" id="PTHR22602:SF0">
    <property type="entry name" value="TRANSFERASE CAF17, MITOCHONDRIAL-RELATED"/>
    <property type="match status" value="1"/>
</dbReference>
<sequence>MSNLQLHELKHLAILVVEGEDREIFLQGQLTNDVRDVTNGESQLTGICTPKGRMLANMRMFPGDSRYYLALAKELAEAIQKRLGMFILRSQVTISSGDDDYALLGVSGEAAGLLPEAAQLTEADQAVLADDGCTLVLVAGDTPRYMIIGPAAAIEARRDSLQGFAETADDAAWKLDDIRAGLPLVQEQTVEAFVPQMTNMGLVNGISFTKGCYTGQEVVARMQYLGKLKRRMYRVEIDGDCPAPGTDLYASGSQSGQGAGKIVMSAPATDNKCEALIVTEVSSAES</sequence>
<dbReference type="NCBIfam" id="TIGR03317">
    <property type="entry name" value="ygfZ_signature"/>
    <property type="match status" value="1"/>
</dbReference>
<dbReference type="InterPro" id="IPR017703">
    <property type="entry name" value="YgfZ/GCV_T_CS"/>
</dbReference>
<dbReference type="Proteomes" id="UP000190198">
    <property type="component" value="Unassembled WGS sequence"/>
</dbReference>
<dbReference type="OrthoDB" id="9796287at2"/>
<name>A0A1T2LBQ6_9GAMM</name>
<proteinExistence type="predicted"/>
<evidence type="ECO:0000313" key="1">
    <source>
        <dbReference type="EMBL" id="OOZ42510.1"/>
    </source>
</evidence>
<keyword evidence="2" id="KW-1185">Reference proteome</keyword>
<dbReference type="Gene3D" id="3.30.70.1630">
    <property type="match status" value="1"/>
</dbReference>
<dbReference type="PANTHER" id="PTHR22602">
    <property type="entry name" value="TRANSFERASE CAF17, MITOCHONDRIAL-RELATED"/>
    <property type="match status" value="1"/>
</dbReference>
<protein>
    <submittedName>
        <fullName evidence="1">Uncharacterized protein</fullName>
    </submittedName>
</protein>
<dbReference type="EMBL" id="MPRK01000031">
    <property type="protein sequence ID" value="OOZ42510.1"/>
    <property type="molecule type" value="Genomic_DNA"/>
</dbReference>
<dbReference type="InterPro" id="IPR045179">
    <property type="entry name" value="YgfZ/GcvT"/>
</dbReference>
<dbReference type="SUPFAM" id="SSF103025">
    <property type="entry name" value="Folate-binding domain"/>
    <property type="match status" value="1"/>
</dbReference>
<dbReference type="Gene3D" id="3.30.70.1400">
    <property type="entry name" value="Aminomethyltransferase beta-barrel domains"/>
    <property type="match status" value="1"/>
</dbReference>
<feature type="non-terminal residue" evidence="1">
    <location>
        <position position="286"/>
    </location>
</feature>